<gene>
    <name evidence="2" type="ORF">GCM10011386_27830</name>
</gene>
<evidence type="ECO:0000313" key="2">
    <source>
        <dbReference type="EMBL" id="GGC34203.1"/>
    </source>
</evidence>
<sequence>MKEKHTYRPIDTPDKSLPEVLRVNPYTVPDGYFTDLQECTLQQCRLIEEVQHIKSIGSVPTGYFDQLGDRILAKIKEQQLKETITESGFSIPDGYFDQLEEQLLLQQKLNENASDSGFSVPASYFETLQDNLSRQTYQQQEIPIRKISRPRWMAYAAACIALVASIVGVTRLAVEDQPATSSHLASVSDQEILNYLELYGTDNDMMYISEQLDDFDERVIGESISEEDLEAYLNHTL</sequence>
<evidence type="ECO:0000256" key="1">
    <source>
        <dbReference type="SAM" id="Phobius"/>
    </source>
</evidence>
<dbReference type="EMBL" id="BMIK01000009">
    <property type="protein sequence ID" value="GGC34203.1"/>
    <property type="molecule type" value="Genomic_DNA"/>
</dbReference>
<keyword evidence="1" id="KW-1133">Transmembrane helix</keyword>
<feature type="transmembrane region" description="Helical" evidence="1">
    <location>
        <begin position="152"/>
        <end position="174"/>
    </location>
</feature>
<name>A0ABQ1M3K7_9SPHI</name>
<comment type="caution">
    <text evidence="2">The sequence shown here is derived from an EMBL/GenBank/DDBJ whole genome shotgun (WGS) entry which is preliminary data.</text>
</comment>
<keyword evidence="3" id="KW-1185">Reference proteome</keyword>
<dbReference type="Proteomes" id="UP000597338">
    <property type="component" value="Unassembled WGS sequence"/>
</dbReference>
<keyword evidence="1" id="KW-0812">Transmembrane</keyword>
<dbReference type="RefSeq" id="WP_188751705.1">
    <property type="nucleotide sequence ID" value="NZ_BMIK01000009.1"/>
</dbReference>
<proteinExistence type="predicted"/>
<reference evidence="3" key="1">
    <citation type="journal article" date="2019" name="Int. J. Syst. Evol. Microbiol.">
        <title>The Global Catalogue of Microorganisms (GCM) 10K type strain sequencing project: providing services to taxonomists for standard genome sequencing and annotation.</title>
        <authorList>
            <consortium name="The Broad Institute Genomics Platform"/>
            <consortium name="The Broad Institute Genome Sequencing Center for Infectious Disease"/>
            <person name="Wu L."/>
            <person name="Ma J."/>
        </authorList>
    </citation>
    <scope>NUCLEOTIDE SEQUENCE [LARGE SCALE GENOMIC DNA]</scope>
    <source>
        <strain evidence="3">CGMCC 1.15342</strain>
    </source>
</reference>
<evidence type="ECO:0000313" key="3">
    <source>
        <dbReference type="Proteomes" id="UP000597338"/>
    </source>
</evidence>
<accession>A0ABQ1M3K7</accession>
<organism evidence="2 3">
    <name type="scientific">Parapedobacter defluvii</name>
    <dbReference type="NCBI Taxonomy" id="2045106"/>
    <lineage>
        <taxon>Bacteria</taxon>
        <taxon>Pseudomonadati</taxon>
        <taxon>Bacteroidota</taxon>
        <taxon>Sphingobacteriia</taxon>
        <taxon>Sphingobacteriales</taxon>
        <taxon>Sphingobacteriaceae</taxon>
        <taxon>Parapedobacter</taxon>
    </lineage>
</organism>
<protein>
    <submittedName>
        <fullName evidence="2">Uncharacterized protein</fullName>
    </submittedName>
</protein>
<keyword evidence="1" id="KW-0472">Membrane</keyword>